<dbReference type="GeneTree" id="ENSGT00510000048311"/>
<dbReference type="GO" id="GO:0016477">
    <property type="term" value="P:cell migration"/>
    <property type="evidence" value="ECO:0007669"/>
    <property type="project" value="Ensembl"/>
</dbReference>
<reference evidence="8" key="3">
    <citation type="submission" date="2025-09" db="UniProtKB">
        <authorList>
            <consortium name="Ensembl"/>
        </authorList>
    </citation>
    <scope>IDENTIFICATION</scope>
</reference>
<dbReference type="Proteomes" id="UP000002280">
    <property type="component" value="Chromosome 2"/>
</dbReference>
<dbReference type="GO" id="GO:0090559">
    <property type="term" value="P:regulation of membrane permeability"/>
    <property type="evidence" value="ECO:0007669"/>
    <property type="project" value="Ensembl"/>
</dbReference>
<evidence type="ECO:0000256" key="4">
    <source>
        <dbReference type="ARBA" id="ARBA00023180"/>
    </source>
</evidence>
<dbReference type="SMART" id="SM00409">
    <property type="entry name" value="IG"/>
    <property type="match status" value="1"/>
</dbReference>
<proteinExistence type="predicted"/>
<feature type="domain" description="Ig-like" evidence="7">
    <location>
        <begin position="130"/>
        <end position="212"/>
    </location>
</feature>
<dbReference type="GO" id="GO:0098632">
    <property type="term" value="F:cell-cell adhesion mediator activity"/>
    <property type="evidence" value="ECO:0007669"/>
    <property type="project" value="Ensembl"/>
</dbReference>
<dbReference type="GO" id="GO:0071447">
    <property type="term" value="P:cellular response to hydroperoxide"/>
    <property type="evidence" value="ECO:0007669"/>
    <property type="project" value="Ensembl"/>
</dbReference>
<evidence type="ECO:0000256" key="6">
    <source>
        <dbReference type="SAM" id="Phobius"/>
    </source>
</evidence>
<organism evidence="8 9">
    <name type="scientific">Monodelphis domestica</name>
    <name type="common">Gray short-tailed opossum</name>
    <dbReference type="NCBI Taxonomy" id="13616"/>
    <lineage>
        <taxon>Eukaryota</taxon>
        <taxon>Metazoa</taxon>
        <taxon>Chordata</taxon>
        <taxon>Craniata</taxon>
        <taxon>Vertebrata</taxon>
        <taxon>Euteleostomi</taxon>
        <taxon>Mammalia</taxon>
        <taxon>Metatheria</taxon>
        <taxon>Didelphimorphia</taxon>
        <taxon>Didelphidae</taxon>
        <taxon>Monodelphis</taxon>
    </lineage>
</organism>
<dbReference type="GO" id="GO:0050680">
    <property type="term" value="P:negative regulation of epithelial cell proliferation"/>
    <property type="evidence" value="ECO:0007669"/>
    <property type="project" value="Ensembl"/>
</dbReference>
<dbReference type="InterPro" id="IPR036179">
    <property type="entry name" value="Ig-like_dom_sf"/>
</dbReference>
<dbReference type="InterPro" id="IPR013783">
    <property type="entry name" value="Ig-like_fold"/>
</dbReference>
<dbReference type="Pfam" id="PF13927">
    <property type="entry name" value="Ig_3"/>
    <property type="match status" value="1"/>
</dbReference>
<protein>
    <submittedName>
        <fullName evidence="8">Transmembrane and immunoglobulin domain containing 1</fullName>
    </submittedName>
</protein>
<keyword evidence="5" id="KW-0393">Immunoglobulin domain</keyword>
<name>F6R9D3_MONDO</name>
<dbReference type="GO" id="GO:0060574">
    <property type="term" value="P:intestinal epithelial cell maturation"/>
    <property type="evidence" value="ECO:0007669"/>
    <property type="project" value="Ensembl"/>
</dbReference>
<dbReference type="GO" id="GO:0043066">
    <property type="term" value="P:negative regulation of apoptotic process"/>
    <property type="evidence" value="ECO:0007669"/>
    <property type="project" value="Ensembl"/>
</dbReference>
<dbReference type="PROSITE" id="PS50835">
    <property type="entry name" value="IG_LIKE"/>
    <property type="match status" value="2"/>
</dbReference>
<dbReference type="SMART" id="SM00408">
    <property type="entry name" value="IGc2"/>
    <property type="match status" value="1"/>
</dbReference>
<keyword evidence="9" id="KW-1185">Reference proteome</keyword>
<dbReference type="OMA" id="TCQLARN"/>
<dbReference type="InParanoid" id="F6R9D3"/>
<evidence type="ECO:0000313" key="8">
    <source>
        <dbReference type="Ensembl" id="ENSMODP00000012411.2"/>
    </source>
</evidence>
<gene>
    <name evidence="8" type="primary">TMIGD1</name>
</gene>
<dbReference type="Ensembl" id="ENSMODT00000012637.3">
    <property type="protein sequence ID" value="ENSMODP00000012411.2"/>
    <property type="gene ID" value="ENSMODG00000009919.3"/>
</dbReference>
<keyword evidence="2 6" id="KW-0472">Membrane</keyword>
<keyword evidence="3" id="KW-1015">Disulfide bond</keyword>
<reference evidence="8 9" key="1">
    <citation type="journal article" date="2007" name="Nature">
        <title>Genome of the marsupial Monodelphis domestica reveals innovation in non-coding sequences.</title>
        <authorList>
            <person name="Mikkelsen T.S."/>
            <person name="Wakefield M.J."/>
            <person name="Aken B."/>
            <person name="Amemiya C.T."/>
            <person name="Chang J.L."/>
            <person name="Duke S."/>
            <person name="Garber M."/>
            <person name="Gentles A.J."/>
            <person name="Goodstadt L."/>
            <person name="Heger A."/>
            <person name="Jurka J."/>
            <person name="Kamal M."/>
            <person name="Mauceli E."/>
            <person name="Searle S.M."/>
            <person name="Sharpe T."/>
            <person name="Baker M.L."/>
            <person name="Batzer M.A."/>
            <person name="Benos P.V."/>
            <person name="Belov K."/>
            <person name="Clamp M."/>
            <person name="Cook A."/>
            <person name="Cuff J."/>
            <person name="Das R."/>
            <person name="Davidow L."/>
            <person name="Deakin J.E."/>
            <person name="Fazzari M.J."/>
            <person name="Glass J.L."/>
            <person name="Grabherr M."/>
            <person name="Greally J.M."/>
            <person name="Gu W."/>
            <person name="Hore T.A."/>
            <person name="Huttley G.A."/>
            <person name="Kleber M."/>
            <person name="Jirtle R.L."/>
            <person name="Koina E."/>
            <person name="Lee J.T."/>
            <person name="Mahony S."/>
            <person name="Marra M.A."/>
            <person name="Miller R.D."/>
            <person name="Nicholls R.D."/>
            <person name="Oda M."/>
            <person name="Papenfuss A.T."/>
            <person name="Parra Z.E."/>
            <person name="Pollock D.D."/>
            <person name="Ray D.A."/>
            <person name="Schein J.E."/>
            <person name="Speed T.P."/>
            <person name="Thompson K."/>
            <person name="VandeBerg J.L."/>
            <person name="Wade C.M."/>
            <person name="Walker J.A."/>
            <person name="Waters P.D."/>
            <person name="Webber C."/>
            <person name="Weidman J.R."/>
            <person name="Xie X."/>
            <person name="Zody M.C."/>
            <person name="Baldwin J."/>
            <person name="Abdouelleil A."/>
            <person name="Abdulkadir J."/>
            <person name="Abebe A."/>
            <person name="Abera B."/>
            <person name="Abreu J."/>
            <person name="Acer S.C."/>
            <person name="Aftuck L."/>
            <person name="Alexander A."/>
            <person name="An P."/>
            <person name="Anderson E."/>
            <person name="Anderson S."/>
            <person name="Arachi H."/>
            <person name="Azer M."/>
            <person name="Bachantsang P."/>
            <person name="Barry A."/>
            <person name="Bayul T."/>
            <person name="Berlin A."/>
            <person name="Bessette D."/>
            <person name="Bloom T."/>
            <person name="Bloom T."/>
            <person name="Boguslavskiy L."/>
            <person name="Bonnet C."/>
            <person name="Boukhgalter B."/>
            <person name="Bourzgui I."/>
            <person name="Brown A."/>
            <person name="Cahill P."/>
            <person name="Channer S."/>
            <person name="Cheshatsang Y."/>
            <person name="Chuda L."/>
            <person name="Citroen M."/>
            <person name="Collymore A."/>
            <person name="Cooke P."/>
            <person name="Costello M."/>
            <person name="D'Aco K."/>
            <person name="Daza R."/>
            <person name="De Haan G."/>
            <person name="DeGray S."/>
            <person name="DeMaso C."/>
            <person name="Dhargay N."/>
            <person name="Dooley K."/>
            <person name="Dooley E."/>
            <person name="Doricent M."/>
            <person name="Dorje P."/>
            <person name="Dorjee K."/>
            <person name="Dupes A."/>
            <person name="Elong R."/>
            <person name="Falk J."/>
            <person name="Farina A."/>
            <person name="Faro S."/>
            <person name="Ferguson D."/>
            <person name="Fisher S."/>
            <person name="Foley C.D."/>
            <person name="Franke A."/>
            <person name="Friedrich D."/>
            <person name="Gadbois L."/>
            <person name="Gearin G."/>
            <person name="Gearin C.R."/>
            <person name="Giannoukos G."/>
            <person name="Goode T."/>
            <person name="Graham J."/>
            <person name="Grandbois E."/>
            <person name="Grewal S."/>
            <person name="Gyaltsen K."/>
            <person name="Hafez N."/>
            <person name="Hagos B."/>
            <person name="Hall J."/>
            <person name="Henson C."/>
            <person name="Hollinger A."/>
            <person name="Honan T."/>
            <person name="Huard M.D."/>
            <person name="Hughes L."/>
            <person name="Hurhula B."/>
            <person name="Husby M.E."/>
            <person name="Kamat A."/>
            <person name="Kanga B."/>
            <person name="Kashin S."/>
            <person name="Khazanovich D."/>
            <person name="Kisner P."/>
            <person name="Lance K."/>
            <person name="Lara M."/>
            <person name="Lee W."/>
            <person name="Lennon N."/>
            <person name="Letendre F."/>
            <person name="LeVine R."/>
            <person name="Lipovsky A."/>
            <person name="Liu X."/>
            <person name="Liu J."/>
            <person name="Liu S."/>
            <person name="Lokyitsang T."/>
            <person name="Lokyitsang Y."/>
            <person name="Lubonja R."/>
            <person name="Lui A."/>
            <person name="MacDonald P."/>
            <person name="Magnisalis V."/>
            <person name="Maru K."/>
            <person name="Matthews C."/>
            <person name="McCusker W."/>
            <person name="McDonough S."/>
            <person name="Mehta T."/>
            <person name="Meldrim J."/>
            <person name="Meneus L."/>
            <person name="Mihai O."/>
            <person name="Mihalev A."/>
            <person name="Mihova T."/>
            <person name="Mittelman R."/>
            <person name="Mlenga V."/>
            <person name="Montmayeur A."/>
            <person name="Mulrain L."/>
            <person name="Navidi A."/>
            <person name="Naylor J."/>
            <person name="Negash T."/>
            <person name="Nguyen T."/>
            <person name="Nguyen N."/>
            <person name="Nicol R."/>
            <person name="Norbu C."/>
            <person name="Norbu N."/>
            <person name="Novod N."/>
            <person name="O'Neill B."/>
            <person name="Osman S."/>
            <person name="Markiewicz E."/>
            <person name="Oyono O.L."/>
            <person name="Patti C."/>
            <person name="Phunkhang P."/>
            <person name="Pierre F."/>
            <person name="Priest M."/>
            <person name="Raghuraman S."/>
            <person name="Rege F."/>
            <person name="Reyes R."/>
            <person name="Rise C."/>
            <person name="Rogov P."/>
            <person name="Ross K."/>
            <person name="Ryan E."/>
            <person name="Settipalli S."/>
            <person name="Shea T."/>
            <person name="Sherpa N."/>
            <person name="Shi L."/>
            <person name="Shih D."/>
            <person name="Sparrow T."/>
            <person name="Spaulding J."/>
            <person name="Stalker J."/>
            <person name="Stange-Thomann N."/>
            <person name="Stavropoulos S."/>
            <person name="Stone C."/>
            <person name="Strader C."/>
            <person name="Tesfaye S."/>
            <person name="Thomson T."/>
            <person name="Thoulutsang Y."/>
            <person name="Thoulutsang D."/>
            <person name="Topham K."/>
            <person name="Topping I."/>
            <person name="Tsamla T."/>
            <person name="Vassiliev H."/>
            <person name="Vo A."/>
            <person name="Wangchuk T."/>
            <person name="Wangdi T."/>
            <person name="Weiand M."/>
            <person name="Wilkinson J."/>
            <person name="Wilson A."/>
            <person name="Yadav S."/>
            <person name="Young G."/>
            <person name="Yu Q."/>
            <person name="Zembek L."/>
            <person name="Zhong D."/>
            <person name="Zimmer A."/>
            <person name="Zwirko Z."/>
            <person name="Jaffe D.B."/>
            <person name="Alvarez P."/>
            <person name="Brockman W."/>
            <person name="Butler J."/>
            <person name="Chin C."/>
            <person name="Gnerre S."/>
            <person name="MacCallum I."/>
            <person name="Graves J.A."/>
            <person name="Ponting C.P."/>
            <person name="Breen M."/>
            <person name="Samollow P.B."/>
            <person name="Lander E.S."/>
            <person name="Lindblad-Toh K."/>
        </authorList>
    </citation>
    <scope>NUCLEOTIDE SEQUENCE [LARGE SCALE GENOMIC DNA]</scope>
</reference>
<reference evidence="8" key="2">
    <citation type="submission" date="2025-08" db="UniProtKB">
        <authorList>
            <consortium name="Ensembl"/>
        </authorList>
    </citation>
    <scope>IDENTIFICATION</scope>
</reference>
<keyword evidence="6" id="KW-1133">Transmembrane helix</keyword>
<dbReference type="GO" id="GO:0009986">
    <property type="term" value="C:cell surface"/>
    <property type="evidence" value="ECO:0007669"/>
    <property type="project" value="Ensembl"/>
</dbReference>
<evidence type="ECO:0000256" key="3">
    <source>
        <dbReference type="ARBA" id="ARBA00023157"/>
    </source>
</evidence>
<evidence type="ECO:0000259" key="7">
    <source>
        <dbReference type="PROSITE" id="PS50835"/>
    </source>
</evidence>
<dbReference type="Gene3D" id="2.60.40.10">
    <property type="entry name" value="Immunoglobulins"/>
    <property type="match status" value="2"/>
</dbReference>
<dbReference type="GO" id="GO:1904970">
    <property type="term" value="P:brush border assembly"/>
    <property type="evidence" value="ECO:0007669"/>
    <property type="project" value="Ensembl"/>
</dbReference>
<keyword evidence="6" id="KW-0812">Transmembrane</keyword>
<dbReference type="InterPro" id="IPR051275">
    <property type="entry name" value="Cell_adhesion_signaling"/>
</dbReference>
<dbReference type="PANTHER" id="PTHR11640:SF31">
    <property type="entry name" value="IRREGULAR CHIASM C-ROUGHEST PROTEIN-RELATED"/>
    <property type="match status" value="1"/>
</dbReference>
<feature type="domain" description="Ig-like" evidence="7">
    <location>
        <begin position="45"/>
        <end position="121"/>
    </location>
</feature>
<dbReference type="GO" id="GO:0005739">
    <property type="term" value="C:mitochondrion"/>
    <property type="evidence" value="ECO:0007669"/>
    <property type="project" value="Ensembl"/>
</dbReference>
<dbReference type="Pfam" id="PF00047">
    <property type="entry name" value="ig"/>
    <property type="match status" value="1"/>
</dbReference>
<comment type="subcellular location">
    <subcellularLocation>
        <location evidence="1">Membrane</location>
        <topology evidence="1">Single-pass type I membrane protein</topology>
    </subcellularLocation>
</comment>
<keyword evidence="4" id="KW-0325">Glycoprotein</keyword>
<evidence type="ECO:0000256" key="1">
    <source>
        <dbReference type="ARBA" id="ARBA00004479"/>
    </source>
</evidence>
<dbReference type="HOGENOM" id="CLU_082747_0_0_1"/>
<dbReference type="PANTHER" id="PTHR11640">
    <property type="entry name" value="NEPHRIN"/>
    <property type="match status" value="1"/>
</dbReference>
<dbReference type="InterPro" id="IPR013151">
    <property type="entry name" value="Immunoglobulin_dom"/>
</dbReference>
<dbReference type="GO" id="GO:0007584">
    <property type="term" value="P:response to nutrient"/>
    <property type="evidence" value="ECO:0007669"/>
    <property type="project" value="Ensembl"/>
</dbReference>
<dbReference type="FunFam" id="2.60.40.10:FF:000032">
    <property type="entry name" value="palladin isoform X1"/>
    <property type="match status" value="1"/>
</dbReference>
<feature type="transmembrane region" description="Helical" evidence="6">
    <location>
        <begin position="231"/>
        <end position="248"/>
    </location>
</feature>
<dbReference type="GO" id="GO:0005886">
    <property type="term" value="C:plasma membrane"/>
    <property type="evidence" value="ECO:0007669"/>
    <property type="project" value="Ensembl"/>
</dbReference>
<evidence type="ECO:0000256" key="5">
    <source>
        <dbReference type="ARBA" id="ARBA00023319"/>
    </source>
</evidence>
<evidence type="ECO:0000256" key="2">
    <source>
        <dbReference type="ARBA" id="ARBA00023136"/>
    </source>
</evidence>
<dbReference type="eggNOG" id="ENOG502RZZ3">
    <property type="taxonomic scope" value="Eukaryota"/>
</dbReference>
<dbReference type="GO" id="GO:0045216">
    <property type="term" value="P:cell-cell junction organization"/>
    <property type="evidence" value="ECO:0007669"/>
    <property type="project" value="Ensembl"/>
</dbReference>
<dbReference type="Bgee" id="ENSMODG00000009919">
    <property type="expression patterns" value="Expressed in kidney and 7 other cell types or tissues"/>
</dbReference>
<dbReference type="AlphaFoldDB" id="F6R9D3"/>
<evidence type="ECO:0000313" key="9">
    <source>
        <dbReference type="Proteomes" id="UP000002280"/>
    </source>
</evidence>
<dbReference type="GO" id="GO:0030334">
    <property type="term" value="P:regulation of cell migration"/>
    <property type="evidence" value="ECO:0007669"/>
    <property type="project" value="Ensembl"/>
</dbReference>
<dbReference type="InterPro" id="IPR007110">
    <property type="entry name" value="Ig-like_dom"/>
</dbReference>
<accession>F6R9D3</accession>
<dbReference type="InterPro" id="IPR003598">
    <property type="entry name" value="Ig_sub2"/>
</dbReference>
<dbReference type="GO" id="GO:0005829">
    <property type="term" value="C:cytosol"/>
    <property type="evidence" value="ECO:0007669"/>
    <property type="project" value="Ensembl"/>
</dbReference>
<dbReference type="GO" id="GO:0042803">
    <property type="term" value="F:protein homodimerization activity"/>
    <property type="evidence" value="ECO:0007669"/>
    <property type="project" value="Ensembl"/>
</dbReference>
<dbReference type="CDD" id="cd00096">
    <property type="entry name" value="Ig"/>
    <property type="match status" value="1"/>
</dbReference>
<dbReference type="GO" id="GO:0008104">
    <property type="term" value="P:intracellular protein localization"/>
    <property type="evidence" value="ECO:0007669"/>
    <property type="project" value="Ensembl"/>
</dbReference>
<dbReference type="STRING" id="13616.ENSMODP00000012411"/>
<dbReference type="InterPro" id="IPR003599">
    <property type="entry name" value="Ig_sub"/>
</dbReference>
<dbReference type="FunCoup" id="F6R9D3">
    <property type="interactions" value="31"/>
</dbReference>
<dbReference type="GO" id="GO:0098743">
    <property type="term" value="P:cell aggregation"/>
    <property type="evidence" value="ECO:0007669"/>
    <property type="project" value="Ensembl"/>
</dbReference>
<dbReference type="SUPFAM" id="SSF48726">
    <property type="entry name" value="Immunoglobulin"/>
    <property type="match status" value="1"/>
</dbReference>
<sequence length="269" mass="30446">MILLILQKMAWKKNRLIQSFGSLLLVILLLPCALMNVILTVNNNPENFVLPATVNSSKSLLCAVQNHSQGEELLWFREDGRVDLRAENKINSSAICVSVREDDNGVTFTCKLQRDQSMSISVILNVTYSPTLSGKDVQTVEEGSNVKLDCNVKSNPSAEMTWYRNNDVLNLEKNHHQIYQTSELFQLSISKVQKSDNGTYNCQAKFLEKTITKDFHLIVEDKKFTVPIEPIIAASVVVFFTIMFGLFARRQKLMKLCIKDQSPQSETPL</sequence>